<organism evidence="1 2">
    <name type="scientific">Cupriavidus neocaledonicus</name>
    <dbReference type="NCBI Taxonomy" id="1040979"/>
    <lineage>
        <taxon>Bacteria</taxon>
        <taxon>Pseudomonadati</taxon>
        <taxon>Pseudomonadota</taxon>
        <taxon>Betaproteobacteria</taxon>
        <taxon>Burkholderiales</taxon>
        <taxon>Burkholderiaceae</taxon>
        <taxon>Cupriavidus</taxon>
    </lineage>
</organism>
<evidence type="ECO:0000313" key="2">
    <source>
        <dbReference type="Proteomes" id="UP000255168"/>
    </source>
</evidence>
<evidence type="ECO:0000313" key="1">
    <source>
        <dbReference type="EMBL" id="SPD48428.1"/>
    </source>
</evidence>
<dbReference type="EMBL" id="LT984806">
    <property type="protein sequence ID" value="SPD48428.1"/>
    <property type="molecule type" value="Genomic_DNA"/>
</dbReference>
<protein>
    <submittedName>
        <fullName evidence="1">Uncharacterized protein</fullName>
    </submittedName>
</protein>
<dbReference type="Proteomes" id="UP000255168">
    <property type="component" value="Chromosome I"/>
</dbReference>
<proteinExistence type="predicted"/>
<accession>A0A375HC19</accession>
<gene>
    <name evidence="1" type="ORF">CBM2607_20422</name>
</gene>
<dbReference type="AlphaFoldDB" id="A0A375HC19"/>
<name>A0A375HC19_9BURK</name>
<sequence>MAAWSRLNDQLAVMGLHQSMLPVDSA</sequence>
<reference evidence="1 2" key="1">
    <citation type="submission" date="2018-01" db="EMBL/GenBank/DDBJ databases">
        <authorList>
            <person name="Clerissi C."/>
        </authorList>
    </citation>
    <scope>NUCLEOTIDE SEQUENCE [LARGE SCALE GENOMIC DNA]</scope>
    <source>
        <strain evidence="1">Cupriavidus taiwanensis STM 6160</strain>
    </source>
</reference>